<keyword evidence="4" id="KW-0503">Monooxygenase</keyword>
<dbReference type="GO" id="GO:0005506">
    <property type="term" value="F:iron ion binding"/>
    <property type="evidence" value="ECO:0007669"/>
    <property type="project" value="InterPro"/>
</dbReference>
<comment type="similarity">
    <text evidence="1">Belongs to the cytochrome P450 family.</text>
</comment>
<dbReference type="Gene3D" id="1.10.630.10">
    <property type="entry name" value="Cytochrome P450"/>
    <property type="match status" value="1"/>
</dbReference>
<dbReference type="GO" id="GO:0016705">
    <property type="term" value="F:oxidoreductase activity, acting on paired donors, with incorporation or reduction of molecular oxygen"/>
    <property type="evidence" value="ECO:0007669"/>
    <property type="project" value="InterPro"/>
</dbReference>
<gene>
    <name evidence="5" type="ORF">ONB1V03_LOCUS21632</name>
</gene>
<evidence type="ECO:0008006" key="7">
    <source>
        <dbReference type="Google" id="ProtNLM"/>
    </source>
</evidence>
<reference evidence="5" key="1">
    <citation type="submission" date="2020-11" db="EMBL/GenBank/DDBJ databases">
        <authorList>
            <person name="Tran Van P."/>
        </authorList>
    </citation>
    <scope>NUCLEOTIDE SEQUENCE</scope>
</reference>
<feature type="non-terminal residue" evidence="5">
    <location>
        <position position="91"/>
    </location>
</feature>
<organism evidence="5">
    <name type="scientific">Oppiella nova</name>
    <dbReference type="NCBI Taxonomy" id="334625"/>
    <lineage>
        <taxon>Eukaryota</taxon>
        <taxon>Metazoa</taxon>
        <taxon>Ecdysozoa</taxon>
        <taxon>Arthropoda</taxon>
        <taxon>Chelicerata</taxon>
        <taxon>Arachnida</taxon>
        <taxon>Acari</taxon>
        <taxon>Acariformes</taxon>
        <taxon>Sarcoptiformes</taxon>
        <taxon>Oribatida</taxon>
        <taxon>Brachypylina</taxon>
        <taxon>Oppioidea</taxon>
        <taxon>Oppiidae</taxon>
        <taxon>Oppiella</taxon>
    </lineage>
</organism>
<dbReference type="SUPFAM" id="SSF48264">
    <property type="entry name" value="Cytochrome P450"/>
    <property type="match status" value="1"/>
</dbReference>
<evidence type="ECO:0000256" key="1">
    <source>
        <dbReference type="ARBA" id="ARBA00010617"/>
    </source>
</evidence>
<dbReference type="PANTHER" id="PTHR24300">
    <property type="entry name" value="CYTOCHROME P450 508A4-RELATED"/>
    <property type="match status" value="1"/>
</dbReference>
<dbReference type="GO" id="GO:0020037">
    <property type="term" value="F:heme binding"/>
    <property type="evidence" value="ECO:0007669"/>
    <property type="project" value="InterPro"/>
</dbReference>
<dbReference type="GO" id="GO:0004497">
    <property type="term" value="F:monooxygenase activity"/>
    <property type="evidence" value="ECO:0007669"/>
    <property type="project" value="UniProtKB-KW"/>
</dbReference>
<evidence type="ECO:0000313" key="5">
    <source>
        <dbReference type="EMBL" id="CAD7665074.1"/>
    </source>
</evidence>
<dbReference type="InterPro" id="IPR001128">
    <property type="entry name" value="Cyt_P450"/>
</dbReference>
<dbReference type="EMBL" id="OC958003">
    <property type="protein sequence ID" value="CAD7665074.1"/>
    <property type="molecule type" value="Genomic_DNA"/>
</dbReference>
<evidence type="ECO:0000256" key="2">
    <source>
        <dbReference type="ARBA" id="ARBA00022723"/>
    </source>
</evidence>
<evidence type="ECO:0000313" key="6">
    <source>
        <dbReference type="Proteomes" id="UP000728032"/>
    </source>
</evidence>
<dbReference type="EMBL" id="CAJPVJ010043178">
    <property type="protein sequence ID" value="CAG2182211.1"/>
    <property type="molecule type" value="Genomic_DNA"/>
</dbReference>
<sequence length="91" mass="10647">FKSAEHWDDVFRGLSRKYGQVFTVWFANTPLVVITDIDIAREAFHKRSLTGRPSSYFAKQLSNDNHREVVFSDGHEWEAIRRTTQPAIQYC</sequence>
<keyword evidence="3" id="KW-0408">Iron</keyword>
<accession>A0A7R9R1H9</accession>
<dbReference type="InterPro" id="IPR050182">
    <property type="entry name" value="Cytochrome_P450_fam2"/>
</dbReference>
<dbReference type="OrthoDB" id="1844152at2759"/>
<dbReference type="AlphaFoldDB" id="A0A7R9R1H9"/>
<proteinExistence type="inferred from homology"/>
<dbReference type="Proteomes" id="UP000728032">
    <property type="component" value="Unassembled WGS sequence"/>
</dbReference>
<protein>
    <recommendedName>
        <fullName evidence="7">Cytochrome P450</fullName>
    </recommendedName>
</protein>
<keyword evidence="2" id="KW-0479">Metal-binding</keyword>
<keyword evidence="6" id="KW-1185">Reference proteome</keyword>
<name>A0A7R9R1H9_9ACAR</name>
<evidence type="ECO:0000256" key="3">
    <source>
        <dbReference type="ARBA" id="ARBA00023004"/>
    </source>
</evidence>
<dbReference type="InterPro" id="IPR036396">
    <property type="entry name" value="Cyt_P450_sf"/>
</dbReference>
<evidence type="ECO:0000256" key="4">
    <source>
        <dbReference type="ARBA" id="ARBA00023033"/>
    </source>
</evidence>
<dbReference type="Pfam" id="PF00067">
    <property type="entry name" value="p450"/>
    <property type="match status" value="1"/>
</dbReference>
<keyword evidence="4" id="KW-0560">Oxidoreductase</keyword>